<gene>
    <name evidence="2" type="ORF">BN1723_007729</name>
</gene>
<feature type="region of interest" description="Disordered" evidence="1">
    <location>
        <begin position="916"/>
        <end position="941"/>
    </location>
</feature>
<accession>A0A0G4NMT0</accession>
<feature type="compositionally biased region" description="Basic and acidic residues" evidence="1">
    <location>
        <begin position="916"/>
        <end position="926"/>
    </location>
</feature>
<feature type="compositionally biased region" description="Polar residues" evidence="1">
    <location>
        <begin position="215"/>
        <end position="236"/>
    </location>
</feature>
<feature type="compositionally biased region" description="Basic and acidic residues" evidence="1">
    <location>
        <begin position="806"/>
        <end position="815"/>
    </location>
</feature>
<feature type="region of interest" description="Disordered" evidence="1">
    <location>
        <begin position="987"/>
        <end position="1035"/>
    </location>
</feature>
<evidence type="ECO:0000313" key="3">
    <source>
        <dbReference type="Proteomes" id="UP000045706"/>
    </source>
</evidence>
<feature type="region of interest" description="Disordered" evidence="1">
    <location>
        <begin position="790"/>
        <end position="850"/>
    </location>
</feature>
<name>A0A0G4NMT0_VERLO</name>
<sequence length="1035" mass="115951">SVFEVHSRHDNMDTQFTNDEKRFILSEMIKQSRLDVDILVNLVKGFKEFEPDWLKMPLPHGRTVNQCLEAADAMFQTTVERPNLKRKSMGELQEVPFKRRVLPASLEHSTQPSTLTPAAQLPAQSLLNQSSLSGSAQHVNIRPRPPRTGPPAPGETQLVPAAKRRGRPSRADKAKSLRPVLPQLAPRTEPPPLAPHVPGSSTSSMSGVAVYPHDQAQSPAASRKSFSASPGPQTSPKLGRKRGRPSNADKVNKAASPPTGAPVPDAQDSRASLIFIADSMVDPWENPVTPTQMEESRAALMGVFDDSHTTQVAVESVKPILQSSREIKDPKHVSVVGMPQLQEEPSQMVDALPRRLEIACSVKNDIRAMALEPHFSTGEFADHHPDEYRNFSFTLMQFSVFLCMDLRQLERLYEDSLGSFWFDQLRHIEALFGTFLQNSPHEKLKKPFFKSDSRKACHPKAADDRSVRRSATEREIIPPTQKSVKMVYWELSFTEKNREDYLKASEEFLGHSTTTWHAFQSGLDWHRSTRAINNPNRTWDVDNSQRPEEQRSQMDAEIIRRLEIARYVQDKIRAAPVAGVLDQHELPKWKEAELRNFSYNLMQFSLFFCASLSKLEMLMGERPSWWCTQMKSVEPALSHFLQKNYPHLEDESGSEPESQAPYTSRRQAAATGAVGRIIAQRQAAKDRDGNRCIFTGFSSVDVCHIWPFAVNNSPRKAKTLRQTLACFTIVAFPGSGFLDLERLLCPNDDIASSDKAWNMLTMAPTQHRDWSKVRFGLKFVDGSVKILGSNAAHGDGASRTGHKKKATEEAPETPKAKVNRSSRTKSSSSWPRRTGAPEAPGPSIQDNDTSEWSSYSVELHWLPRRVVEELNKHTTDSGSDLCYNKIKIDSDEETELLRATLSDVFANKYLTDKDTTDEDLKGKGPADVDEAPPKALMWDSSGRPVESGHVFTLRAATADMAKTEAMIRTQWLMLKIAALSGAAEAVDNLDREPPTDPRVGSWETNSQGEWEYVPRSPVQTTPQPEAQETKKEEDS</sequence>
<feature type="compositionally biased region" description="Low complexity" evidence="1">
    <location>
        <begin position="824"/>
        <end position="833"/>
    </location>
</feature>
<dbReference type="EMBL" id="CVQI01036939">
    <property type="protein sequence ID" value="CRK47749.1"/>
    <property type="molecule type" value="Genomic_DNA"/>
</dbReference>
<feature type="compositionally biased region" description="Polar residues" evidence="1">
    <location>
        <begin position="1017"/>
        <end position="1026"/>
    </location>
</feature>
<evidence type="ECO:0000256" key="1">
    <source>
        <dbReference type="SAM" id="MobiDB-lite"/>
    </source>
</evidence>
<proteinExistence type="predicted"/>
<feature type="region of interest" description="Disordered" evidence="1">
    <location>
        <begin position="130"/>
        <end position="267"/>
    </location>
</feature>
<dbReference type="Proteomes" id="UP000045706">
    <property type="component" value="Unassembled WGS sequence"/>
</dbReference>
<feature type="non-terminal residue" evidence="2">
    <location>
        <position position="1"/>
    </location>
</feature>
<organism evidence="2 3">
    <name type="scientific">Verticillium longisporum</name>
    <name type="common">Verticillium dahliae var. longisporum</name>
    <dbReference type="NCBI Taxonomy" id="100787"/>
    <lineage>
        <taxon>Eukaryota</taxon>
        <taxon>Fungi</taxon>
        <taxon>Dikarya</taxon>
        <taxon>Ascomycota</taxon>
        <taxon>Pezizomycotina</taxon>
        <taxon>Sordariomycetes</taxon>
        <taxon>Hypocreomycetidae</taxon>
        <taxon>Glomerellales</taxon>
        <taxon>Plectosphaerellaceae</taxon>
        <taxon>Verticillium</taxon>
    </lineage>
</organism>
<reference evidence="3" key="1">
    <citation type="submission" date="2015-05" db="EMBL/GenBank/DDBJ databases">
        <authorList>
            <person name="Fogelqvist Johan"/>
        </authorList>
    </citation>
    <scope>NUCLEOTIDE SEQUENCE [LARGE SCALE GENOMIC DNA]</scope>
</reference>
<dbReference type="AlphaFoldDB" id="A0A0G4NMT0"/>
<protein>
    <submittedName>
        <fullName evidence="2">Uncharacterized protein</fullName>
    </submittedName>
</protein>
<evidence type="ECO:0000313" key="2">
    <source>
        <dbReference type="EMBL" id="CRK47749.1"/>
    </source>
</evidence>